<evidence type="ECO:0000313" key="1">
    <source>
        <dbReference type="EMBL" id="OUI95999.1"/>
    </source>
</evidence>
<comment type="caution">
    <text evidence="1">The sequence shown here is derived from an EMBL/GenBank/DDBJ whole genome shotgun (WGS) entry which is preliminary data.</text>
</comment>
<name>A0A252AX91_9PROT</name>
<evidence type="ECO:0000313" key="2">
    <source>
        <dbReference type="Proteomes" id="UP000194641"/>
    </source>
</evidence>
<dbReference type="AlphaFoldDB" id="A0A252AX91"/>
<proteinExistence type="predicted"/>
<gene>
    <name evidence="1" type="ORF">HK17_14585</name>
</gene>
<dbReference type="RefSeq" id="WP_086658814.1">
    <property type="nucleotide sequence ID" value="NZ_JBJJWX010000009.1"/>
</dbReference>
<sequence length="371" mass="39857">MILDTACWWGGVRYLDVRLAKVEAETGCQISSQHHHKGGWPIAARLTLLAPVMICPVGSNSRVVFGSDRMRVEGVPWAPASVRLWLEGSQSIGQTAADNTFRLLAKRDGAPFGLFLPLRSQNGQGVVKFQSAFAHFQVQLGIASRYPVTVKNLAGRVVWNRRATDQASALAISASADQARAAPMADSLSQVSVVVSVPGPFPKANVMALLGAVLLPDFVHNEGVADDQSDAVTQKHVNPPSILVQRLAARWHGVDFSWSARLLAAQTGLTGESWLTLTNWRTLLKTLADDKTLSPQHTVFLNRLSDELSQRFSQFDGPLAFPLPVRNGSIMLGGVSGTALLGVLRSGQPSSALFPVFQRGDRTLSGASPAP</sequence>
<organism evidence="1 2">
    <name type="scientific">Acetobacter indonesiensis</name>
    <dbReference type="NCBI Taxonomy" id="104101"/>
    <lineage>
        <taxon>Bacteria</taxon>
        <taxon>Pseudomonadati</taxon>
        <taxon>Pseudomonadota</taxon>
        <taxon>Alphaproteobacteria</taxon>
        <taxon>Acetobacterales</taxon>
        <taxon>Acetobacteraceae</taxon>
        <taxon>Acetobacter</taxon>
    </lineage>
</organism>
<protein>
    <submittedName>
        <fullName evidence="1">Uncharacterized protein</fullName>
    </submittedName>
</protein>
<dbReference type="EMBL" id="JOPA01000006">
    <property type="protein sequence ID" value="OUI95999.1"/>
    <property type="molecule type" value="Genomic_DNA"/>
</dbReference>
<dbReference type="Proteomes" id="UP000194641">
    <property type="component" value="Unassembled WGS sequence"/>
</dbReference>
<reference evidence="2" key="1">
    <citation type="submission" date="2014-06" db="EMBL/GenBank/DDBJ databases">
        <authorList>
            <person name="Winans N.J."/>
            <person name="Newell P.D."/>
            <person name="Douglas A.E."/>
        </authorList>
    </citation>
    <scope>NUCLEOTIDE SEQUENCE [LARGE SCALE GENOMIC DNA]</scope>
</reference>
<accession>A0A252AX91</accession>